<dbReference type="Pfam" id="PF20173">
    <property type="entry name" value="ZnF_RZ-type"/>
    <property type="match status" value="1"/>
</dbReference>
<keyword evidence="4" id="KW-0863">Zinc-finger</keyword>
<evidence type="ECO:0000256" key="3">
    <source>
        <dbReference type="ARBA" id="ARBA00022723"/>
    </source>
</evidence>
<evidence type="ECO:0000313" key="9">
    <source>
        <dbReference type="Proteomes" id="UP001176940"/>
    </source>
</evidence>
<name>A0ABN9L674_9NEOB</name>
<comment type="subcellular location">
    <subcellularLocation>
        <location evidence="1">Cytoplasm</location>
    </subcellularLocation>
</comment>
<evidence type="ECO:0000259" key="7">
    <source>
        <dbReference type="PROSITE" id="PS51981"/>
    </source>
</evidence>
<dbReference type="EMBL" id="CAUEEQ010010160">
    <property type="protein sequence ID" value="CAJ0934205.1"/>
    <property type="molecule type" value="Genomic_DNA"/>
</dbReference>
<dbReference type="Proteomes" id="UP001176940">
    <property type="component" value="Unassembled WGS sequence"/>
</dbReference>
<evidence type="ECO:0000313" key="8">
    <source>
        <dbReference type="EMBL" id="CAJ0934205.1"/>
    </source>
</evidence>
<evidence type="ECO:0000256" key="2">
    <source>
        <dbReference type="ARBA" id="ARBA00022490"/>
    </source>
</evidence>
<evidence type="ECO:0000256" key="4">
    <source>
        <dbReference type="ARBA" id="ARBA00022771"/>
    </source>
</evidence>
<keyword evidence="6" id="KW-0391">Immunity</keyword>
<evidence type="ECO:0000256" key="6">
    <source>
        <dbReference type="ARBA" id="ARBA00022859"/>
    </source>
</evidence>
<keyword evidence="5" id="KW-0862">Zinc</keyword>
<dbReference type="InterPro" id="IPR031248">
    <property type="entry name" value="RNF213"/>
</dbReference>
<organism evidence="8 9">
    <name type="scientific">Ranitomeya imitator</name>
    <name type="common">mimic poison frog</name>
    <dbReference type="NCBI Taxonomy" id="111125"/>
    <lineage>
        <taxon>Eukaryota</taxon>
        <taxon>Metazoa</taxon>
        <taxon>Chordata</taxon>
        <taxon>Craniata</taxon>
        <taxon>Vertebrata</taxon>
        <taxon>Euteleostomi</taxon>
        <taxon>Amphibia</taxon>
        <taxon>Batrachia</taxon>
        <taxon>Anura</taxon>
        <taxon>Neobatrachia</taxon>
        <taxon>Hyloidea</taxon>
        <taxon>Dendrobatidae</taxon>
        <taxon>Dendrobatinae</taxon>
        <taxon>Ranitomeya</taxon>
    </lineage>
</organism>
<sequence>MAILEAYRVKNRVPPPGIKAHSTRAVGASWAVHHRASALQLCKAATLSSIHTFAKFYKVHTYASADASLGRRILQAAVCGQPMQTSRCLDCGAEVGGQNHIPHRGFQNIQQAEDRTQTGHVLGLPERQGTVLAPDRDLSTPAFIVLRLLTHLSLLLGSEVELQTVTRIVKPQVPDVRSFLFRHIEKDLEYLRNTLGKSADDTTTVVHLVLNQMLSPDQRGQWPVHFDETWSTKESRNGWEKHLASAVIAPVMRSLDEVLVSMNDYISKDERISSNPIVRIVYGDPVKSGEKLELPQNSHVHCSKIWSCRERISIEYVMHIVQQKNGKDDLPLLWKFLENEAELKMVKFLPGILSLQKDLVKRFQNCRAIEHETIQDFIRSIHSGGAQSLMKKRIEDFLLTWNNLRHSLQTNGEIKLPADVCDVVLSMDSKFTYLLPRRQGDGLCATALVSYLIALHNGFIYALGKYTANEPKYSVKSSDVTNLHVINYEMEKDFVPIILSNCQYTLESGKETLQEFDFSKIQQQIGSRFFQGKPLITMVGLPTIISTQDRNYENLFMDVRKKLEQISLPNSAIDFISKDLNTFSDVCEAINIVDVMLGFLSMSGGDPEVPITKYIEDILQMKDQSSAHVLEALKRCYLKNTIALWQLLTALKSAHLLRLKRDPFADVDKVYKIELDKEGRQQLNIFLEQNGTNVFLLELHEMITIKLKKTNSPEHLRPSWTLREVLGPLLDAKNFSFPEMEEDFPERIVLGHCIDAWKIAAAKKWDRL</sequence>
<proteinExistence type="predicted"/>
<dbReference type="PANTHER" id="PTHR22605:SF16">
    <property type="entry name" value="E3 UBIQUITIN-PROTEIN LIGASE RNF213"/>
    <property type="match status" value="1"/>
</dbReference>
<evidence type="ECO:0000256" key="1">
    <source>
        <dbReference type="ARBA" id="ARBA00004496"/>
    </source>
</evidence>
<gene>
    <name evidence="8" type="ORF">RIMI_LOCUS5827081</name>
</gene>
<dbReference type="InterPro" id="IPR046439">
    <property type="entry name" value="ZF_RZ_dom"/>
</dbReference>
<keyword evidence="2" id="KW-0963">Cytoplasm</keyword>
<reference evidence="8" key="1">
    <citation type="submission" date="2023-07" db="EMBL/GenBank/DDBJ databases">
        <authorList>
            <person name="Stuckert A."/>
        </authorList>
    </citation>
    <scope>NUCLEOTIDE SEQUENCE</scope>
</reference>
<comment type="caution">
    <text evidence="8">The sequence shown here is derived from an EMBL/GenBank/DDBJ whole genome shotgun (WGS) entry which is preliminary data.</text>
</comment>
<protein>
    <recommendedName>
        <fullName evidence="7">RZ-type domain-containing protein</fullName>
    </recommendedName>
</protein>
<accession>A0ABN9L674</accession>
<keyword evidence="3" id="KW-0479">Metal-binding</keyword>
<feature type="domain" description="RZ-type" evidence="7">
    <location>
        <begin position="41"/>
        <end position="118"/>
    </location>
</feature>
<evidence type="ECO:0000256" key="5">
    <source>
        <dbReference type="ARBA" id="ARBA00022833"/>
    </source>
</evidence>
<dbReference type="PANTHER" id="PTHR22605">
    <property type="entry name" value="RZ-TYPE DOMAIN-CONTAINING PROTEIN"/>
    <property type="match status" value="1"/>
</dbReference>
<dbReference type="PROSITE" id="PS51981">
    <property type="entry name" value="ZF_RZ"/>
    <property type="match status" value="1"/>
</dbReference>
<keyword evidence="9" id="KW-1185">Reference proteome</keyword>